<keyword evidence="10" id="KW-1185">Reference proteome</keyword>
<evidence type="ECO:0000256" key="7">
    <source>
        <dbReference type="ARBA" id="ARBA00051722"/>
    </source>
</evidence>
<organism evidence="9 10">
    <name type="scientific">Raphidocelis subcapitata</name>
    <dbReference type="NCBI Taxonomy" id="307507"/>
    <lineage>
        <taxon>Eukaryota</taxon>
        <taxon>Viridiplantae</taxon>
        <taxon>Chlorophyta</taxon>
        <taxon>core chlorophytes</taxon>
        <taxon>Chlorophyceae</taxon>
        <taxon>CS clade</taxon>
        <taxon>Sphaeropleales</taxon>
        <taxon>Selenastraceae</taxon>
        <taxon>Raphidocelis</taxon>
    </lineage>
</organism>
<dbReference type="GO" id="GO:0004725">
    <property type="term" value="F:protein tyrosine phosphatase activity"/>
    <property type="evidence" value="ECO:0007669"/>
    <property type="project" value="UniProtKB-EC"/>
</dbReference>
<gene>
    <name evidence="9" type="ORF">Rsub_05912</name>
</gene>
<keyword evidence="4" id="KW-0378">Hydrolase</keyword>
<evidence type="ECO:0000256" key="5">
    <source>
        <dbReference type="ARBA" id="ARBA00022842"/>
    </source>
</evidence>
<evidence type="ECO:0000256" key="1">
    <source>
        <dbReference type="ARBA" id="ARBA00001946"/>
    </source>
</evidence>
<dbReference type="PANTHER" id="PTHR10190:SF16">
    <property type="entry name" value="DEVELOPMENTAL PROTEIN EYES ABSENT"/>
    <property type="match status" value="1"/>
</dbReference>
<reference evidence="9 10" key="1">
    <citation type="journal article" date="2018" name="Sci. Rep.">
        <title>Raphidocelis subcapitata (=Pseudokirchneriella subcapitata) provides an insight into genome evolution and environmental adaptations in the Sphaeropleales.</title>
        <authorList>
            <person name="Suzuki S."/>
            <person name="Yamaguchi H."/>
            <person name="Nakajima N."/>
            <person name="Kawachi M."/>
        </authorList>
    </citation>
    <scope>NUCLEOTIDE SEQUENCE [LARGE SCALE GENOMIC DNA]</scope>
    <source>
        <strain evidence="9 10">NIES-35</strain>
    </source>
</reference>
<feature type="region of interest" description="Disordered" evidence="8">
    <location>
        <begin position="291"/>
        <end position="338"/>
    </location>
</feature>
<feature type="region of interest" description="Disordered" evidence="8">
    <location>
        <begin position="152"/>
        <end position="179"/>
    </location>
</feature>
<dbReference type="PANTHER" id="PTHR10190">
    <property type="entry name" value="EYES ABSENT"/>
    <property type="match status" value="1"/>
</dbReference>
<feature type="compositionally biased region" description="Low complexity" evidence="8">
    <location>
        <begin position="291"/>
        <end position="306"/>
    </location>
</feature>
<comment type="caution">
    <text evidence="9">The sequence shown here is derived from an EMBL/GenBank/DDBJ whole genome shotgun (WGS) entry which is preliminary data.</text>
</comment>
<feature type="region of interest" description="Disordered" evidence="8">
    <location>
        <begin position="74"/>
        <end position="107"/>
    </location>
</feature>
<proteinExistence type="inferred from homology"/>
<comment type="cofactor">
    <cofactor evidence="1">
        <name>Mg(2+)</name>
        <dbReference type="ChEBI" id="CHEBI:18420"/>
    </cofactor>
</comment>
<feature type="compositionally biased region" description="Basic and acidic residues" evidence="8">
    <location>
        <begin position="320"/>
        <end position="332"/>
    </location>
</feature>
<dbReference type="InterPro" id="IPR028472">
    <property type="entry name" value="EYA"/>
</dbReference>
<dbReference type="GO" id="GO:0005634">
    <property type="term" value="C:nucleus"/>
    <property type="evidence" value="ECO:0007669"/>
    <property type="project" value="TreeGrafter"/>
</dbReference>
<protein>
    <recommendedName>
        <fullName evidence="3">protein-tyrosine-phosphatase</fullName>
        <ecNumber evidence="3">3.1.3.48</ecNumber>
    </recommendedName>
</protein>
<dbReference type="InParanoid" id="A0A2V0P5P2"/>
<dbReference type="Gene3D" id="3.40.50.12350">
    <property type="match status" value="1"/>
</dbReference>
<evidence type="ECO:0000256" key="4">
    <source>
        <dbReference type="ARBA" id="ARBA00022801"/>
    </source>
</evidence>
<evidence type="ECO:0000313" key="10">
    <source>
        <dbReference type="Proteomes" id="UP000247498"/>
    </source>
</evidence>
<evidence type="ECO:0000256" key="8">
    <source>
        <dbReference type="SAM" id="MobiDB-lite"/>
    </source>
</evidence>
<feature type="region of interest" description="Disordered" evidence="8">
    <location>
        <begin position="1"/>
        <end position="40"/>
    </location>
</feature>
<keyword evidence="6" id="KW-0904">Protein phosphatase</keyword>
<comment type="similarity">
    <text evidence="2">Belongs to the HAD-like hydrolase superfamily. EYA family.</text>
</comment>
<name>A0A2V0P5P2_9CHLO</name>
<feature type="compositionally biased region" description="Low complexity" evidence="8">
    <location>
        <begin position="166"/>
        <end position="179"/>
    </location>
</feature>
<evidence type="ECO:0000256" key="6">
    <source>
        <dbReference type="ARBA" id="ARBA00022912"/>
    </source>
</evidence>
<dbReference type="InterPro" id="IPR038102">
    <property type="entry name" value="EYA_dom_sf"/>
</dbReference>
<evidence type="ECO:0000256" key="2">
    <source>
        <dbReference type="ARBA" id="ARBA00010501"/>
    </source>
</evidence>
<dbReference type="STRING" id="307507.A0A2V0P5P2"/>
<dbReference type="AlphaFoldDB" id="A0A2V0P5P2"/>
<accession>A0A2V0P5P2</accession>
<evidence type="ECO:0000313" key="9">
    <source>
        <dbReference type="EMBL" id="GBF93180.1"/>
    </source>
</evidence>
<keyword evidence="5" id="KW-0460">Magnesium</keyword>
<dbReference type="EC" id="3.1.3.48" evidence="3"/>
<dbReference type="GO" id="GO:0030154">
    <property type="term" value="P:cell differentiation"/>
    <property type="evidence" value="ECO:0007669"/>
    <property type="project" value="TreeGrafter"/>
</dbReference>
<dbReference type="GO" id="GO:0045739">
    <property type="term" value="P:positive regulation of DNA repair"/>
    <property type="evidence" value="ECO:0007669"/>
    <property type="project" value="TreeGrafter"/>
</dbReference>
<sequence>MPGMAAVTARPPGSRPDPFPLCSTEPPRDRPAADGAKTAGGEPLAVAAAAPDAAAGAAADLLAIWKRHTLAAGAGPRGLASSSAGVGSKRPRGALDPEWPSSAAADEPADPAAAAVASALKTAARVVAVKRLLQLLQARRLAALRAGAGPARAQQACPLPRPRPPQQLQGRGPAQQQQQQQPERVVFVWELEDALLPLCALLQRPPRCLGLGGAAAAGEHDGESDDGGCACCRGARRVALEWRAAVLELGDAHLCLRELESFEVANKNDILRAAQRAAAAAVAAAAAAPPVAPATPAASPGRSPMAAGGGSPSAGGAAVEEARFESGDRAEAAPDAAAPAPAPWELLLRPANAARPSQLVGSLQRACQAYAAGSASLPLSPEARGALSRLRAATDELARGWLSCARALLSTSELEPPPPASAAGNAAAGAAAAAPARLPVTHALVTRGPLVETLSKLLATGLDPFFGVGQIYSASSATRLHCFRRLDAAHGARARLVAVGGGAEAAAAAAELGWGFVAVTPRAPAPAPAATQPAGGARGVGAAVGAAAERHISELTPAALLAAALS</sequence>
<comment type="catalytic activity">
    <reaction evidence="7">
        <text>O-phospho-L-tyrosyl-[protein] + H2O = L-tyrosyl-[protein] + phosphate</text>
        <dbReference type="Rhea" id="RHEA:10684"/>
        <dbReference type="Rhea" id="RHEA-COMP:10136"/>
        <dbReference type="Rhea" id="RHEA-COMP:20101"/>
        <dbReference type="ChEBI" id="CHEBI:15377"/>
        <dbReference type="ChEBI" id="CHEBI:43474"/>
        <dbReference type="ChEBI" id="CHEBI:46858"/>
        <dbReference type="ChEBI" id="CHEBI:61978"/>
        <dbReference type="EC" id="3.1.3.48"/>
    </reaction>
</comment>
<dbReference type="OrthoDB" id="167668at2759"/>
<dbReference type="Proteomes" id="UP000247498">
    <property type="component" value="Unassembled WGS sequence"/>
</dbReference>
<evidence type="ECO:0000256" key="3">
    <source>
        <dbReference type="ARBA" id="ARBA00013064"/>
    </source>
</evidence>
<dbReference type="EMBL" id="BDRX01000038">
    <property type="protein sequence ID" value="GBF93180.1"/>
    <property type="molecule type" value="Genomic_DNA"/>
</dbReference>